<dbReference type="InterPro" id="IPR003598">
    <property type="entry name" value="Ig_sub2"/>
</dbReference>
<keyword evidence="6" id="KW-1185">Reference proteome</keyword>
<feature type="domain" description="Ig-like" evidence="4">
    <location>
        <begin position="379"/>
        <end position="461"/>
    </location>
</feature>
<name>A0A3M7RYD7_BRAPC</name>
<keyword evidence="2" id="KW-1015">Disulfide bond</keyword>
<dbReference type="InterPro" id="IPR036179">
    <property type="entry name" value="Ig-like_dom_sf"/>
</dbReference>
<feature type="domain" description="Ig-like" evidence="4">
    <location>
        <begin position="205"/>
        <end position="286"/>
    </location>
</feature>
<evidence type="ECO:0000256" key="3">
    <source>
        <dbReference type="SAM" id="Phobius"/>
    </source>
</evidence>
<dbReference type="Pfam" id="PF07679">
    <property type="entry name" value="I-set"/>
    <property type="match status" value="1"/>
</dbReference>
<dbReference type="STRING" id="10195.A0A3M7RYD7"/>
<sequence>MKRDVLSASMALVLIVFELLMFSINFRPQIKLKSLKLRLSIFWIKPWNLFSFIINFVLSNDNINNNYIPKKSSPQNQKPVANRASRLGEPVLLECGAEEHQLLKKLESTDPSMPILVNWFKHYSPNRHSDKPIYAKYLANNIDYAPHISKEFEDRIQVVDKINLNITSLRAVDEALYECRLILFDKAYADSLAGSMFYLQVQIAPEFEYPNEEIIYFKPNVPIRLYCYAKGKPIPSITWYKNGRYMETNTSVLQDTLSDSEISDIFEYKCRAENGVGFIEHTTKVIRSGSLFFTETLKNLTITEGTILNWPCLAQSNTEITYKWFKDSISVESHLFKWSDRGALFQDGMLYLLETYRTDSGFYECHAFTSNKRIITNGPEIEPFPSPFYAFENSRSIIIDCVIKASPSITTLEWFKDQYLISNTEKYEILANNSLLIKYPGKNDEGSYFCVCNNTIKKSVSQPVKVELIEAKKFEKISFTTSNNEFSLPCMKDHIQPNHKNVQWFKINSKLPSNRYSIDSNGSLVLDNLRSSDAGFYYCKIKEEFVKDLLNYKEEILIKLFVKKTELPLCPQDVKLNQTQNGILVTWIYPQQTPVDIEYFQIYFRELTDHRFKPTNMASKKFNYEWKTTEPINFDTYKYLIDYSELEQGKNYEIQLVSFSSFSKSLPTQNFKIRYQPKSNQIKEFRSSIYAIEPTKSNYIKRFSLNSLNNLSQLDLILAAIFLILICVLAISITACVLFRQSEKSVKQHQKGDIDDWGFQSSAATTTFLSSSSSEKSTSLDSFSQKNKLIYEIKG</sequence>
<dbReference type="CDD" id="cd00096">
    <property type="entry name" value="Ig"/>
    <property type="match status" value="1"/>
</dbReference>
<feature type="transmembrane region" description="Helical" evidence="3">
    <location>
        <begin position="716"/>
        <end position="739"/>
    </location>
</feature>
<dbReference type="SMART" id="SM00408">
    <property type="entry name" value="IGc2"/>
    <property type="match status" value="3"/>
</dbReference>
<dbReference type="SUPFAM" id="SSF49265">
    <property type="entry name" value="Fibronectin type III"/>
    <property type="match status" value="1"/>
</dbReference>
<dbReference type="OrthoDB" id="6234674at2759"/>
<dbReference type="AlphaFoldDB" id="A0A3M7RYD7"/>
<feature type="domain" description="Ig-like" evidence="4">
    <location>
        <begin position="463"/>
        <end position="541"/>
    </location>
</feature>
<evidence type="ECO:0000259" key="4">
    <source>
        <dbReference type="PROSITE" id="PS50835"/>
    </source>
</evidence>
<keyword evidence="3" id="KW-0472">Membrane</keyword>
<dbReference type="InterPro" id="IPR013783">
    <property type="entry name" value="Ig-like_fold"/>
</dbReference>
<dbReference type="InterPro" id="IPR003599">
    <property type="entry name" value="Ig_sub"/>
</dbReference>
<dbReference type="InterPro" id="IPR036116">
    <property type="entry name" value="FN3_sf"/>
</dbReference>
<keyword evidence="1" id="KW-0677">Repeat</keyword>
<keyword evidence="3" id="KW-0812">Transmembrane</keyword>
<reference evidence="5 6" key="1">
    <citation type="journal article" date="2018" name="Sci. Rep.">
        <title>Genomic signatures of local adaptation to the degree of environmental predictability in rotifers.</title>
        <authorList>
            <person name="Franch-Gras L."/>
            <person name="Hahn C."/>
            <person name="Garcia-Roger E.M."/>
            <person name="Carmona M.J."/>
            <person name="Serra M."/>
            <person name="Gomez A."/>
        </authorList>
    </citation>
    <scope>NUCLEOTIDE SEQUENCE [LARGE SCALE GENOMIC DNA]</scope>
    <source>
        <strain evidence="5">HYR1</strain>
    </source>
</reference>
<protein>
    <submittedName>
        <fullName evidence="5">Turtle isoform X1</fullName>
    </submittedName>
</protein>
<dbReference type="EMBL" id="REGN01002401">
    <property type="protein sequence ID" value="RNA28368.1"/>
    <property type="molecule type" value="Genomic_DNA"/>
</dbReference>
<accession>A0A3M7RYD7</accession>
<dbReference type="InterPro" id="IPR013098">
    <property type="entry name" value="Ig_I-set"/>
</dbReference>
<proteinExistence type="predicted"/>
<dbReference type="SUPFAM" id="SSF48726">
    <property type="entry name" value="Immunoglobulin"/>
    <property type="match status" value="5"/>
</dbReference>
<comment type="caution">
    <text evidence="5">The sequence shown here is derived from an EMBL/GenBank/DDBJ whole genome shotgun (WGS) entry which is preliminary data.</text>
</comment>
<feature type="domain" description="Ig-like" evidence="4">
    <location>
        <begin position="289"/>
        <end position="376"/>
    </location>
</feature>
<dbReference type="InterPro" id="IPR007110">
    <property type="entry name" value="Ig-like_dom"/>
</dbReference>
<evidence type="ECO:0000256" key="1">
    <source>
        <dbReference type="ARBA" id="ARBA00022737"/>
    </source>
</evidence>
<feature type="domain" description="Ig-like" evidence="4">
    <location>
        <begin position="74"/>
        <end position="181"/>
    </location>
</feature>
<keyword evidence="3" id="KW-1133">Transmembrane helix</keyword>
<dbReference type="Proteomes" id="UP000276133">
    <property type="component" value="Unassembled WGS sequence"/>
</dbReference>
<evidence type="ECO:0000313" key="6">
    <source>
        <dbReference type="Proteomes" id="UP000276133"/>
    </source>
</evidence>
<dbReference type="PROSITE" id="PS50835">
    <property type="entry name" value="IG_LIKE"/>
    <property type="match status" value="5"/>
</dbReference>
<dbReference type="PANTHER" id="PTHR44170:SF55">
    <property type="entry name" value="OBSCURIN ISOFORM X2"/>
    <property type="match status" value="1"/>
</dbReference>
<evidence type="ECO:0000256" key="2">
    <source>
        <dbReference type="ARBA" id="ARBA00023157"/>
    </source>
</evidence>
<dbReference type="SMART" id="SM00409">
    <property type="entry name" value="IG"/>
    <property type="match status" value="5"/>
</dbReference>
<dbReference type="Gene3D" id="2.60.40.10">
    <property type="entry name" value="Immunoglobulins"/>
    <property type="match status" value="6"/>
</dbReference>
<dbReference type="Pfam" id="PF13927">
    <property type="entry name" value="Ig_3"/>
    <property type="match status" value="1"/>
</dbReference>
<dbReference type="GO" id="GO:0098609">
    <property type="term" value="P:cell-cell adhesion"/>
    <property type="evidence" value="ECO:0007669"/>
    <property type="project" value="TreeGrafter"/>
</dbReference>
<dbReference type="PANTHER" id="PTHR44170">
    <property type="entry name" value="PROTEIN SIDEKICK"/>
    <property type="match status" value="1"/>
</dbReference>
<feature type="transmembrane region" description="Helical" evidence="3">
    <location>
        <begin position="6"/>
        <end position="25"/>
    </location>
</feature>
<gene>
    <name evidence="5" type="ORF">BpHYR1_047057</name>
</gene>
<evidence type="ECO:0000313" key="5">
    <source>
        <dbReference type="EMBL" id="RNA28368.1"/>
    </source>
</evidence>
<organism evidence="5 6">
    <name type="scientific">Brachionus plicatilis</name>
    <name type="common">Marine rotifer</name>
    <name type="synonym">Brachionus muelleri</name>
    <dbReference type="NCBI Taxonomy" id="10195"/>
    <lineage>
        <taxon>Eukaryota</taxon>
        <taxon>Metazoa</taxon>
        <taxon>Spiralia</taxon>
        <taxon>Gnathifera</taxon>
        <taxon>Rotifera</taxon>
        <taxon>Eurotatoria</taxon>
        <taxon>Monogononta</taxon>
        <taxon>Pseudotrocha</taxon>
        <taxon>Ploima</taxon>
        <taxon>Brachionidae</taxon>
        <taxon>Brachionus</taxon>
    </lineage>
</organism>